<dbReference type="EMBL" id="QJKK01000005">
    <property type="protein sequence ID" value="RAL24163.1"/>
    <property type="molecule type" value="Genomic_DNA"/>
</dbReference>
<name>A0A364K469_9BACL</name>
<evidence type="ECO:0008006" key="3">
    <source>
        <dbReference type="Google" id="ProtNLM"/>
    </source>
</evidence>
<sequence>MIKPFNNWERCWMKRVEYKIYHEKGISDNTVGSKPKLYTTDEISQKSWLVILGEPGIGKTTVLRSEYEKCKQKYKGSKDEVHFIDLRHVNTWEHFKKTLFQQDFIQRWIKQDHHLYLFIDHVDDIIGEDQEFKRDAYEYWYDSSFMEEVYGLDEKKDRHRLTIRMACRTGVWASGLTNFIEGFWWEEEECFGVYQLLPLNQQNVIQTLTSYGVDQAAIESCLQHLQNKKIASFVFQPEACNMFLQLFLNGTKSLPHSKVDLYEQTCRVYCKKVDNKTAVSLLEKASEMAAMIIFSG</sequence>
<dbReference type="InterPro" id="IPR027417">
    <property type="entry name" value="P-loop_NTPase"/>
</dbReference>
<organism evidence="1 2">
    <name type="scientific">Thermoflavimicrobium daqui</name>
    <dbReference type="NCBI Taxonomy" id="2137476"/>
    <lineage>
        <taxon>Bacteria</taxon>
        <taxon>Bacillati</taxon>
        <taxon>Bacillota</taxon>
        <taxon>Bacilli</taxon>
        <taxon>Bacillales</taxon>
        <taxon>Thermoactinomycetaceae</taxon>
        <taxon>Thermoflavimicrobium</taxon>
    </lineage>
</organism>
<gene>
    <name evidence="1" type="ORF">DL897_10790</name>
</gene>
<accession>A0A364K469</accession>
<protein>
    <recommendedName>
        <fullName evidence="3">NACHT domain-containing protein</fullName>
    </recommendedName>
</protein>
<dbReference type="RefSeq" id="WP_113659156.1">
    <property type="nucleotide sequence ID" value="NZ_KZ845667.1"/>
</dbReference>
<dbReference type="Proteomes" id="UP000251213">
    <property type="component" value="Unassembled WGS sequence"/>
</dbReference>
<reference evidence="1 2" key="2">
    <citation type="submission" date="2018-06" db="EMBL/GenBank/DDBJ databases">
        <authorList>
            <person name="Zhirakovskaya E."/>
        </authorList>
    </citation>
    <scope>NUCLEOTIDE SEQUENCE [LARGE SCALE GENOMIC DNA]</scope>
    <source>
        <strain evidence="1 2">FBKL4.011</strain>
    </source>
</reference>
<reference evidence="1 2" key="1">
    <citation type="submission" date="2018-06" db="EMBL/GenBank/DDBJ databases">
        <title>Thermoflavimicrobium daqus sp. nov., a thermophilic microbe isolated from Moutai-flavour Daqu.</title>
        <authorList>
            <person name="Wang X."/>
            <person name="Zhou H."/>
        </authorList>
    </citation>
    <scope>NUCLEOTIDE SEQUENCE [LARGE SCALE GENOMIC DNA]</scope>
    <source>
        <strain evidence="1 2">FBKL4.011</strain>
    </source>
</reference>
<evidence type="ECO:0000313" key="1">
    <source>
        <dbReference type="EMBL" id="RAL24163.1"/>
    </source>
</evidence>
<proteinExistence type="predicted"/>
<comment type="caution">
    <text evidence="1">The sequence shown here is derived from an EMBL/GenBank/DDBJ whole genome shotgun (WGS) entry which is preliminary data.</text>
</comment>
<dbReference type="SUPFAM" id="SSF52540">
    <property type="entry name" value="P-loop containing nucleoside triphosphate hydrolases"/>
    <property type="match status" value="1"/>
</dbReference>
<dbReference type="OrthoDB" id="568465at2"/>
<evidence type="ECO:0000313" key="2">
    <source>
        <dbReference type="Proteomes" id="UP000251213"/>
    </source>
</evidence>
<dbReference type="AlphaFoldDB" id="A0A364K469"/>
<dbReference type="Gene3D" id="3.40.50.300">
    <property type="entry name" value="P-loop containing nucleotide triphosphate hydrolases"/>
    <property type="match status" value="1"/>
</dbReference>
<keyword evidence="2" id="KW-1185">Reference proteome</keyword>